<feature type="signal peptide" evidence="2">
    <location>
        <begin position="1"/>
        <end position="21"/>
    </location>
</feature>
<dbReference type="OrthoDB" id="4924482at2759"/>
<evidence type="ECO:0000313" key="4">
    <source>
        <dbReference type="Proteomes" id="UP000562929"/>
    </source>
</evidence>
<evidence type="ECO:0000313" key="3">
    <source>
        <dbReference type="EMBL" id="KAF4583211.1"/>
    </source>
</evidence>
<proteinExistence type="predicted"/>
<gene>
    <name evidence="3" type="ORF">GQ602_006355</name>
</gene>
<keyword evidence="4" id="KW-1185">Reference proteome</keyword>
<feature type="compositionally biased region" description="Acidic residues" evidence="1">
    <location>
        <begin position="757"/>
        <end position="774"/>
    </location>
</feature>
<feature type="compositionally biased region" description="Polar residues" evidence="1">
    <location>
        <begin position="828"/>
        <end position="868"/>
    </location>
</feature>
<dbReference type="AlphaFoldDB" id="A0A8H4VBU2"/>
<dbReference type="Proteomes" id="UP000562929">
    <property type="component" value="Unassembled WGS sequence"/>
</dbReference>
<reference evidence="3 4" key="1">
    <citation type="journal article" date="2020" name="G3 (Bethesda)">
        <title>Genetic Underpinnings of Host Manipulation by Ophiocordyceps as Revealed by Comparative Transcriptomics.</title>
        <authorList>
            <person name="Will I."/>
            <person name="Das B."/>
            <person name="Trinh T."/>
            <person name="Brachmann A."/>
            <person name="Ohm R.A."/>
            <person name="de Bekker C."/>
        </authorList>
    </citation>
    <scope>NUCLEOTIDE SEQUENCE [LARGE SCALE GENOMIC DNA]</scope>
    <source>
        <strain evidence="3 4">EC05</strain>
    </source>
</reference>
<comment type="caution">
    <text evidence="3">The sequence shown here is derived from an EMBL/GenBank/DDBJ whole genome shotgun (WGS) entry which is preliminary data.</text>
</comment>
<evidence type="ECO:0000256" key="2">
    <source>
        <dbReference type="SAM" id="SignalP"/>
    </source>
</evidence>
<sequence>MDLKLVLYFVVWQLVRSSALAEIGAGSDLERYGLQKRSPDAKERYYTFSIDLFFRTVEGLRPDSPDFFHWSIHVNPGQGHKWKGISFDISNAMQVQRPGEKELYQNIERKFHLQRKDDVSSIKSIRFATSVIIGHSVSKVSVDTIQKALLKVPVPERCDGGNCVTWSLQAIRELQERNILPRFETGKLWDKVVQFGHARSRFLDSLTSQARYKKMSREIGRFVPKKDAIVRAVVAPPSEKPSHFTQPGSSRSGGNKGRFRLIRRIWNSLCKREASSCAQPRARAAEEIAVTKMKYLAKRFGLKKTPRYREPVLKTFRKFSEKILLKPRSPSGVVGNMVSAGSGALNVAGLAFWGVAMKEVFDPESGSTAYDKLAVSTSLVPFVGCATSDIRKIDVSVRGKGPTDDVAVTLSVIDSTLCYVIGVLYFTPLAPVAAAYTAVRMMIDLVLGWVPQNADTAPGEVAEMRWKGWEDVLHNISSTIMSENYTFNLENIYRHQKLGVLSVAANAAGNLEAEAQLQVLSGTDDQQQAVEDEAETQGIVIAQQTCDAIMKHRDNLHHTMMRFFGTKLHNAASRYDDELYEALRLKSKWPWEGLRTPTLNRLSQEQKDFPLVSAESSRQLSRNVSSWLDGILGKIEDPIPGCEQLHEPSLYTLDGKCRDPCGPAARKMESNGGQAALDYAHTSEGQGIWGCVRFHEGRRLGAISPVCCEHEAFSLMGFGLADRFGGQFIGHRCVEFEREKSALYDQYQFMDKPESADGGDDSTDDDSTDDDSTDDGAAAGADSPTSLPSTNSGLSRLNLNSTVTSGPSDDDSTDDGASARADSPTSPPSGLSRANSNTTGTSGPSEVNSKTTRTSELSKANSNTTGTLGLSRENRNTTDTPGLSKASRNTTETSGLSRSTTGTSRVSKASWNTTGTLGLSRAIRNTTGTSGLSTANWNTTETWGLSRAN</sequence>
<feature type="compositionally biased region" description="Polar residues" evidence="1">
    <location>
        <begin position="877"/>
        <end position="889"/>
    </location>
</feature>
<feature type="chain" id="PRO_5034441318" evidence="2">
    <location>
        <begin position="22"/>
        <end position="949"/>
    </location>
</feature>
<evidence type="ECO:0000256" key="1">
    <source>
        <dbReference type="SAM" id="MobiDB-lite"/>
    </source>
</evidence>
<accession>A0A8H4VBU2</accession>
<feature type="compositionally biased region" description="Polar residues" evidence="1">
    <location>
        <begin position="243"/>
        <end position="253"/>
    </location>
</feature>
<dbReference type="EMBL" id="JAACLJ010000007">
    <property type="protein sequence ID" value="KAF4583211.1"/>
    <property type="molecule type" value="Genomic_DNA"/>
</dbReference>
<keyword evidence="2" id="KW-0732">Signal</keyword>
<feature type="region of interest" description="Disordered" evidence="1">
    <location>
        <begin position="751"/>
        <end position="912"/>
    </location>
</feature>
<feature type="compositionally biased region" description="Low complexity" evidence="1">
    <location>
        <begin position="890"/>
        <end position="907"/>
    </location>
</feature>
<name>A0A8H4VBU2_9HYPO</name>
<feature type="compositionally biased region" description="Polar residues" evidence="1">
    <location>
        <begin position="784"/>
        <end position="800"/>
    </location>
</feature>
<feature type="region of interest" description="Disordered" evidence="1">
    <location>
        <begin position="237"/>
        <end position="256"/>
    </location>
</feature>
<organism evidence="3 4">
    <name type="scientific">Ophiocordyceps camponoti-floridani</name>
    <dbReference type="NCBI Taxonomy" id="2030778"/>
    <lineage>
        <taxon>Eukaryota</taxon>
        <taxon>Fungi</taxon>
        <taxon>Dikarya</taxon>
        <taxon>Ascomycota</taxon>
        <taxon>Pezizomycotina</taxon>
        <taxon>Sordariomycetes</taxon>
        <taxon>Hypocreomycetidae</taxon>
        <taxon>Hypocreales</taxon>
        <taxon>Ophiocordycipitaceae</taxon>
        <taxon>Ophiocordyceps</taxon>
    </lineage>
</organism>
<protein>
    <submittedName>
        <fullName evidence="3">Heat Labile Enterotoxin Type Iib</fullName>
    </submittedName>
</protein>